<gene>
    <name evidence="2" type="ORF">QNI22_35195</name>
</gene>
<comment type="caution">
    <text evidence="2">The sequence shown here is derived from an EMBL/GenBank/DDBJ whole genome shotgun (WGS) entry which is preliminary data.</text>
</comment>
<dbReference type="RefSeq" id="WP_313978196.1">
    <property type="nucleotide sequence ID" value="NZ_JASJOU010000019.1"/>
</dbReference>
<organism evidence="2 3">
    <name type="scientific">Xanthocytophaga agilis</name>
    <dbReference type="NCBI Taxonomy" id="3048010"/>
    <lineage>
        <taxon>Bacteria</taxon>
        <taxon>Pseudomonadati</taxon>
        <taxon>Bacteroidota</taxon>
        <taxon>Cytophagia</taxon>
        <taxon>Cytophagales</taxon>
        <taxon>Rhodocytophagaceae</taxon>
        <taxon>Xanthocytophaga</taxon>
    </lineage>
</organism>
<accession>A0AAE3RDU0</accession>
<dbReference type="Proteomes" id="UP001232063">
    <property type="component" value="Unassembled WGS sequence"/>
</dbReference>
<evidence type="ECO:0000256" key="1">
    <source>
        <dbReference type="SAM" id="MobiDB-lite"/>
    </source>
</evidence>
<reference evidence="2" key="1">
    <citation type="submission" date="2023-05" db="EMBL/GenBank/DDBJ databases">
        <authorList>
            <person name="Zhang X."/>
        </authorList>
    </citation>
    <scope>NUCLEOTIDE SEQUENCE</scope>
    <source>
        <strain evidence="2">BD1B2-1</strain>
    </source>
</reference>
<evidence type="ECO:0000313" key="3">
    <source>
        <dbReference type="Proteomes" id="UP001232063"/>
    </source>
</evidence>
<dbReference type="EMBL" id="JASJOU010000019">
    <property type="protein sequence ID" value="MDJ1505958.1"/>
    <property type="molecule type" value="Genomic_DNA"/>
</dbReference>
<feature type="compositionally biased region" description="Basic and acidic residues" evidence="1">
    <location>
        <begin position="194"/>
        <end position="205"/>
    </location>
</feature>
<proteinExistence type="predicted"/>
<feature type="region of interest" description="Disordered" evidence="1">
    <location>
        <begin position="194"/>
        <end position="231"/>
    </location>
</feature>
<sequence>MENFEYNTQLEPLIQKEYGRNVQKLAGYLLTIDDKNKRTRLAHALIELMREIHPNMREGQDYTMKLWDDLYILTGFNLDVDSPYPPPEKTALGKKPQRVPYPTHEFRFKQYGYQVIQLVDKAIAITNREEQIRAIAYIGRLMKAFNQTWTEKNIEDEVVIQQIQEMSKGKLTIDLQTVKSEGLFEAEAVRRFDNRNDRNDRDKNRNNNNGNRNDKKNDKFGKKNNNKKRKK</sequence>
<evidence type="ECO:0000313" key="2">
    <source>
        <dbReference type="EMBL" id="MDJ1505958.1"/>
    </source>
</evidence>
<feature type="compositionally biased region" description="Basic residues" evidence="1">
    <location>
        <begin position="222"/>
        <end position="231"/>
    </location>
</feature>
<protein>
    <submittedName>
        <fullName evidence="2">DUF4290 domain-containing protein</fullName>
    </submittedName>
</protein>
<keyword evidence="3" id="KW-1185">Reference proteome</keyword>
<feature type="compositionally biased region" description="Basic and acidic residues" evidence="1">
    <location>
        <begin position="212"/>
        <end position="221"/>
    </location>
</feature>
<dbReference type="Pfam" id="PF14123">
    <property type="entry name" value="DUF4290"/>
    <property type="match status" value="1"/>
</dbReference>
<dbReference type="AlphaFoldDB" id="A0AAE3RDU0"/>
<name>A0AAE3RDU0_9BACT</name>
<dbReference type="InterPro" id="IPR025632">
    <property type="entry name" value="DUF4290"/>
</dbReference>